<name>A0A6A7AGT6_9PLEO</name>
<organism evidence="3 4">
    <name type="scientific">Ophiobolus disseminans</name>
    <dbReference type="NCBI Taxonomy" id="1469910"/>
    <lineage>
        <taxon>Eukaryota</taxon>
        <taxon>Fungi</taxon>
        <taxon>Dikarya</taxon>
        <taxon>Ascomycota</taxon>
        <taxon>Pezizomycotina</taxon>
        <taxon>Dothideomycetes</taxon>
        <taxon>Pleosporomycetidae</taxon>
        <taxon>Pleosporales</taxon>
        <taxon>Pleosporineae</taxon>
        <taxon>Phaeosphaeriaceae</taxon>
        <taxon>Ophiobolus</taxon>
    </lineage>
</organism>
<evidence type="ECO:0000313" key="3">
    <source>
        <dbReference type="EMBL" id="KAF2831795.1"/>
    </source>
</evidence>
<dbReference type="Proteomes" id="UP000799424">
    <property type="component" value="Unassembled WGS sequence"/>
</dbReference>
<evidence type="ECO:0000256" key="1">
    <source>
        <dbReference type="SAM" id="MobiDB-lite"/>
    </source>
</evidence>
<evidence type="ECO:0000256" key="2">
    <source>
        <dbReference type="SAM" id="Phobius"/>
    </source>
</evidence>
<feature type="region of interest" description="Disordered" evidence="1">
    <location>
        <begin position="98"/>
        <end position="139"/>
    </location>
</feature>
<accession>A0A6A7AGT6</accession>
<gene>
    <name evidence="3" type="ORF">CC86DRAFT_143659</name>
</gene>
<reference evidence="3" key="1">
    <citation type="journal article" date="2020" name="Stud. Mycol.">
        <title>101 Dothideomycetes genomes: a test case for predicting lifestyles and emergence of pathogens.</title>
        <authorList>
            <person name="Haridas S."/>
            <person name="Albert R."/>
            <person name="Binder M."/>
            <person name="Bloem J."/>
            <person name="Labutti K."/>
            <person name="Salamov A."/>
            <person name="Andreopoulos B."/>
            <person name="Baker S."/>
            <person name="Barry K."/>
            <person name="Bills G."/>
            <person name="Bluhm B."/>
            <person name="Cannon C."/>
            <person name="Castanera R."/>
            <person name="Culley D."/>
            <person name="Daum C."/>
            <person name="Ezra D."/>
            <person name="Gonzalez J."/>
            <person name="Henrissat B."/>
            <person name="Kuo A."/>
            <person name="Liang C."/>
            <person name="Lipzen A."/>
            <person name="Lutzoni F."/>
            <person name="Magnuson J."/>
            <person name="Mondo S."/>
            <person name="Nolan M."/>
            <person name="Ohm R."/>
            <person name="Pangilinan J."/>
            <person name="Park H.-J."/>
            <person name="Ramirez L."/>
            <person name="Alfaro M."/>
            <person name="Sun H."/>
            <person name="Tritt A."/>
            <person name="Yoshinaga Y."/>
            <person name="Zwiers L.-H."/>
            <person name="Turgeon B."/>
            <person name="Goodwin S."/>
            <person name="Spatafora J."/>
            <person name="Crous P."/>
            <person name="Grigoriev I."/>
        </authorList>
    </citation>
    <scope>NUCLEOTIDE SEQUENCE</scope>
    <source>
        <strain evidence="3">CBS 113818</strain>
    </source>
</reference>
<keyword evidence="2" id="KW-0472">Membrane</keyword>
<keyword evidence="4" id="KW-1185">Reference proteome</keyword>
<keyword evidence="2" id="KW-1133">Transmembrane helix</keyword>
<feature type="transmembrane region" description="Helical" evidence="2">
    <location>
        <begin position="144"/>
        <end position="167"/>
    </location>
</feature>
<dbReference type="EMBL" id="MU006218">
    <property type="protein sequence ID" value="KAF2831795.1"/>
    <property type="molecule type" value="Genomic_DNA"/>
</dbReference>
<feature type="compositionally biased region" description="Low complexity" evidence="1">
    <location>
        <begin position="101"/>
        <end position="126"/>
    </location>
</feature>
<sequence>MRQLLSLRTLLLSKFYMSGTRRQFGQLRGYMLPDWIRLWHNPKHHMRCLSTQRNIASRKPDAQYRETLALPKCGDRCCPPGYTCKSGMCFRDVLANTKPRPSSSTTTSNTATSGSSSSSLLPASTSQAPRPPTTPTPNSIDVKVVTLGSILGAVLFLALIALGIFLARRRGLLLWKRAEGDKASHQGSELWWDKPELQDTQPGKWEATPVEVIVKRNTTELEAEQLVFELPG</sequence>
<dbReference type="OrthoDB" id="5338512at2759"/>
<keyword evidence="2" id="KW-0812">Transmembrane</keyword>
<evidence type="ECO:0000313" key="4">
    <source>
        <dbReference type="Proteomes" id="UP000799424"/>
    </source>
</evidence>
<protein>
    <submittedName>
        <fullName evidence="3">Uncharacterized protein</fullName>
    </submittedName>
</protein>
<proteinExistence type="predicted"/>
<dbReference type="AlphaFoldDB" id="A0A6A7AGT6"/>